<reference evidence="2" key="1">
    <citation type="submission" date="2019-02" db="EMBL/GenBank/DDBJ databases">
        <title>Complete genome sequence of Rhodoferax sp. Gr-4.</title>
        <authorList>
            <person name="Jin L."/>
        </authorList>
    </citation>
    <scope>NUCLEOTIDE SEQUENCE [LARGE SCALE GENOMIC DNA]</scope>
    <source>
        <strain evidence="2">Gr-4</strain>
    </source>
</reference>
<dbReference type="KEGG" id="rhg:EXZ61_01825"/>
<dbReference type="EMBL" id="CP036282">
    <property type="protein sequence ID" value="QDL53006.1"/>
    <property type="molecule type" value="Genomic_DNA"/>
</dbReference>
<keyword evidence="2" id="KW-1185">Reference proteome</keyword>
<protein>
    <submittedName>
        <fullName evidence="1">DUF2946 domain-containing protein</fullName>
    </submittedName>
</protein>
<dbReference type="InterPro" id="IPR021333">
    <property type="entry name" value="DUF2946"/>
</dbReference>
<dbReference type="AlphaFoldDB" id="A0A515EK32"/>
<reference evidence="2" key="2">
    <citation type="journal article" date="2020" name="Int. J. Syst. Evol. Microbiol.">
        <title>Genomic insights into a novel species Rhodoferax aquaticus sp. nov., isolated from freshwater.</title>
        <authorList>
            <person name="Li T."/>
            <person name="Zhuo Y."/>
            <person name="Jin C.Z."/>
            <person name="Wu X."/>
            <person name="Ko S.R."/>
            <person name="Jin F.J."/>
            <person name="Ahn C.Y."/>
            <person name="Oh H.M."/>
            <person name="Lee H.G."/>
            <person name="Jin L."/>
        </authorList>
    </citation>
    <scope>NUCLEOTIDE SEQUENCE [LARGE SCALE GENOMIC DNA]</scope>
    <source>
        <strain evidence="2">Gr-4</strain>
    </source>
</reference>
<sequence>MPTTANKALASSALAAMHNTNFYAMLRRPWAVCLAVCLACVMALAPTVSHALVHARPDWPIEICSSSGTRTVPADAPASQGAPFALDHCPFCLHPSDRSAPPPSQTFYLFSVTGGPQEAAVAQAFFYAHPPAFAPPPRGPPHSV</sequence>
<gene>
    <name evidence="1" type="ORF">EXZ61_01825</name>
</gene>
<name>A0A515EK32_9BURK</name>
<evidence type="ECO:0000313" key="2">
    <source>
        <dbReference type="Proteomes" id="UP000317365"/>
    </source>
</evidence>
<dbReference type="Proteomes" id="UP000317365">
    <property type="component" value="Chromosome"/>
</dbReference>
<accession>A0A515EK32</accession>
<evidence type="ECO:0000313" key="1">
    <source>
        <dbReference type="EMBL" id="QDL53006.1"/>
    </source>
</evidence>
<dbReference type="Pfam" id="PF11162">
    <property type="entry name" value="DUF2946"/>
    <property type="match status" value="1"/>
</dbReference>
<organism evidence="1 2">
    <name type="scientific">Rhodoferax aquaticus</name>
    <dbReference type="NCBI Taxonomy" id="2527691"/>
    <lineage>
        <taxon>Bacteria</taxon>
        <taxon>Pseudomonadati</taxon>
        <taxon>Pseudomonadota</taxon>
        <taxon>Betaproteobacteria</taxon>
        <taxon>Burkholderiales</taxon>
        <taxon>Comamonadaceae</taxon>
        <taxon>Rhodoferax</taxon>
    </lineage>
</organism>
<proteinExistence type="predicted"/>